<evidence type="ECO:0000313" key="3">
    <source>
        <dbReference type="Proteomes" id="UP001281410"/>
    </source>
</evidence>
<comment type="caution">
    <text evidence="2">The sequence shown here is derived from an EMBL/GenBank/DDBJ whole genome shotgun (WGS) entry which is preliminary data.</text>
</comment>
<reference evidence="2" key="1">
    <citation type="journal article" date="2023" name="Plant J.">
        <title>Genome sequences and population genomics provide insights into the demographic history, inbreeding, and mutation load of two 'living fossil' tree species of Dipteronia.</title>
        <authorList>
            <person name="Feng Y."/>
            <person name="Comes H.P."/>
            <person name="Chen J."/>
            <person name="Zhu S."/>
            <person name="Lu R."/>
            <person name="Zhang X."/>
            <person name="Li P."/>
            <person name="Qiu J."/>
            <person name="Olsen K.M."/>
            <person name="Qiu Y."/>
        </authorList>
    </citation>
    <scope>NUCLEOTIDE SEQUENCE</scope>
    <source>
        <strain evidence="2">NBL</strain>
    </source>
</reference>
<proteinExistence type="predicted"/>
<name>A0AAE0B5J4_9ROSI</name>
<gene>
    <name evidence="2" type="ORF">Dsin_002118</name>
</gene>
<organism evidence="2 3">
    <name type="scientific">Dipteronia sinensis</name>
    <dbReference type="NCBI Taxonomy" id="43782"/>
    <lineage>
        <taxon>Eukaryota</taxon>
        <taxon>Viridiplantae</taxon>
        <taxon>Streptophyta</taxon>
        <taxon>Embryophyta</taxon>
        <taxon>Tracheophyta</taxon>
        <taxon>Spermatophyta</taxon>
        <taxon>Magnoliopsida</taxon>
        <taxon>eudicotyledons</taxon>
        <taxon>Gunneridae</taxon>
        <taxon>Pentapetalae</taxon>
        <taxon>rosids</taxon>
        <taxon>malvids</taxon>
        <taxon>Sapindales</taxon>
        <taxon>Sapindaceae</taxon>
        <taxon>Hippocastanoideae</taxon>
        <taxon>Acereae</taxon>
        <taxon>Dipteronia</taxon>
    </lineage>
</organism>
<dbReference type="AlphaFoldDB" id="A0AAE0B5J4"/>
<evidence type="ECO:0000313" key="2">
    <source>
        <dbReference type="EMBL" id="KAK3230237.1"/>
    </source>
</evidence>
<dbReference type="InterPro" id="IPR053098">
    <property type="entry name" value="Petuviruses_polyprotein"/>
</dbReference>
<protein>
    <submittedName>
        <fullName evidence="2">Uncharacterized protein</fullName>
    </submittedName>
</protein>
<dbReference type="PANTHER" id="PTHR48435">
    <property type="entry name" value="POLYPROTEIN"/>
    <property type="match status" value="1"/>
</dbReference>
<dbReference type="EMBL" id="JANJYJ010000001">
    <property type="protein sequence ID" value="KAK3230237.1"/>
    <property type="molecule type" value="Genomic_DNA"/>
</dbReference>
<evidence type="ECO:0000256" key="1">
    <source>
        <dbReference type="SAM" id="MobiDB-lite"/>
    </source>
</evidence>
<dbReference type="PANTHER" id="PTHR48435:SF1">
    <property type="entry name" value="POLYPROTEIN"/>
    <property type="match status" value="1"/>
</dbReference>
<accession>A0AAE0B5J4</accession>
<keyword evidence="3" id="KW-1185">Reference proteome</keyword>
<feature type="region of interest" description="Disordered" evidence="1">
    <location>
        <begin position="339"/>
        <end position="363"/>
    </location>
</feature>
<sequence>MWTSSGFVADGVTWGGLLAGGALGATSGHWVLLQGTGCYFRVRSRNICKRLVYRLDGAVWLSGVCCVGSNDWYAQWYQSLGFDLGVLGSIPSSSGVRIARMLTVEPTVWWGGVEIMHLVQQRRPPIKEYVQSTALDNCLIPATYVEQYVDLEIGQPLIDQWIGEDSYMATLHHLIAYRLQDHALDLLIPGHSDDTIFIKAEKEDEVPTIIQIPKQLPRDQLVELMPLSWITNYEKAFQSTVPVIASNTTYTRQPDSTIKTVYKPLTDVPASHPEVTPSAPPDPPIFQSLMTRPVTSEDDIPIHNLEADGSAIYIDKINGHFIWDADPSMCDPDCSCRRSSKRHQRSSCNPDRQAHSPDDPDSPWVGLLPISRQHLLIYDRALQILRAEVLLPQPPSQPIPCFMASSYDQDFPPYRTHF</sequence>
<dbReference type="Proteomes" id="UP001281410">
    <property type="component" value="Unassembled WGS sequence"/>
</dbReference>